<dbReference type="EMBL" id="MU277223">
    <property type="protein sequence ID" value="KAI0059891.1"/>
    <property type="molecule type" value="Genomic_DNA"/>
</dbReference>
<evidence type="ECO:0000313" key="2">
    <source>
        <dbReference type="Proteomes" id="UP000814140"/>
    </source>
</evidence>
<evidence type="ECO:0000313" key="1">
    <source>
        <dbReference type="EMBL" id="KAI0059891.1"/>
    </source>
</evidence>
<organism evidence="1 2">
    <name type="scientific">Artomyces pyxidatus</name>
    <dbReference type="NCBI Taxonomy" id="48021"/>
    <lineage>
        <taxon>Eukaryota</taxon>
        <taxon>Fungi</taxon>
        <taxon>Dikarya</taxon>
        <taxon>Basidiomycota</taxon>
        <taxon>Agaricomycotina</taxon>
        <taxon>Agaricomycetes</taxon>
        <taxon>Russulales</taxon>
        <taxon>Auriscalpiaceae</taxon>
        <taxon>Artomyces</taxon>
    </lineage>
</organism>
<reference evidence="1" key="1">
    <citation type="submission" date="2021-03" db="EMBL/GenBank/DDBJ databases">
        <authorList>
            <consortium name="DOE Joint Genome Institute"/>
            <person name="Ahrendt S."/>
            <person name="Looney B.P."/>
            <person name="Miyauchi S."/>
            <person name="Morin E."/>
            <person name="Drula E."/>
            <person name="Courty P.E."/>
            <person name="Chicoki N."/>
            <person name="Fauchery L."/>
            <person name="Kohler A."/>
            <person name="Kuo A."/>
            <person name="Labutti K."/>
            <person name="Pangilinan J."/>
            <person name="Lipzen A."/>
            <person name="Riley R."/>
            <person name="Andreopoulos W."/>
            <person name="He G."/>
            <person name="Johnson J."/>
            <person name="Barry K.W."/>
            <person name="Grigoriev I.V."/>
            <person name="Nagy L."/>
            <person name="Hibbett D."/>
            <person name="Henrissat B."/>
            <person name="Matheny P.B."/>
            <person name="Labbe J."/>
            <person name="Martin F."/>
        </authorList>
    </citation>
    <scope>NUCLEOTIDE SEQUENCE</scope>
    <source>
        <strain evidence="1">HHB10654</strain>
    </source>
</reference>
<reference evidence="1" key="2">
    <citation type="journal article" date="2022" name="New Phytol.">
        <title>Evolutionary transition to the ectomycorrhizal habit in the genomes of a hyperdiverse lineage of mushroom-forming fungi.</title>
        <authorList>
            <person name="Looney B."/>
            <person name="Miyauchi S."/>
            <person name="Morin E."/>
            <person name="Drula E."/>
            <person name="Courty P.E."/>
            <person name="Kohler A."/>
            <person name="Kuo A."/>
            <person name="LaButti K."/>
            <person name="Pangilinan J."/>
            <person name="Lipzen A."/>
            <person name="Riley R."/>
            <person name="Andreopoulos W."/>
            <person name="He G."/>
            <person name="Johnson J."/>
            <person name="Nolan M."/>
            <person name="Tritt A."/>
            <person name="Barry K.W."/>
            <person name="Grigoriev I.V."/>
            <person name="Nagy L.G."/>
            <person name="Hibbett D."/>
            <person name="Henrissat B."/>
            <person name="Matheny P.B."/>
            <person name="Labbe J."/>
            <person name="Martin F.M."/>
        </authorList>
    </citation>
    <scope>NUCLEOTIDE SEQUENCE</scope>
    <source>
        <strain evidence="1">HHB10654</strain>
    </source>
</reference>
<accession>A0ACB8SVF0</accession>
<sequence length="571" mass="61049">MALALSKLLAEPRLHRAQRRGAMRPGIAAGPLRTGGALDISGQVSLVSSSLTSNHDNLVSTVALLKPTLLPNMLALFGNILFAFSFLFFPAMAALLNVSIEVLSAIAAIYNFICQLPFRSSFSLYLAISELLLECAAKCSARVLSSIRLVARSLVKLITCSVQEYLEDTINEIAQHADALYRVGTDPTTHAFLWTLVGFVIIGLECVHDIYISEWKAGFSLAITRDSWKSDLSGITATSLSSLDVNLETKIEVQGLDPEARPFASSYCTNSTSLHFSLNPLAPVFIPPPSRSQCRTDTGSVLEKIRLNPHAQPFVPIPRPSLAASIISDVRLSVDTRSRLLVNNVSAASATVLNPTAAIFVPGQASCTFKTVSDPQSTALPIPGSFPTNDDGNPLRVKPANLNPLATVPALNPSAAVFVPRQIGSHPKAALNPLAPAFTPVLQPELARPNTHPSPKPVPSLKAQSPSEPSECLSSTDGFSFLTSLASFHFAHVSDEEPRMLQRSISFSDCTLRSPADVSFRSVAFENDASRTLVEAESFRDLSGLICAGARKLGSLGISVSASMPLKIVDL</sequence>
<keyword evidence="2" id="KW-1185">Reference proteome</keyword>
<protein>
    <submittedName>
        <fullName evidence="1">Uncharacterized protein</fullName>
    </submittedName>
</protein>
<proteinExistence type="predicted"/>
<comment type="caution">
    <text evidence="1">The sequence shown here is derived from an EMBL/GenBank/DDBJ whole genome shotgun (WGS) entry which is preliminary data.</text>
</comment>
<gene>
    <name evidence="1" type="ORF">BV25DRAFT_1038506</name>
</gene>
<dbReference type="Proteomes" id="UP000814140">
    <property type="component" value="Unassembled WGS sequence"/>
</dbReference>
<name>A0ACB8SVF0_9AGAM</name>